<name>A0A0W8E6J7_9ZZZZ</name>
<dbReference type="InterPro" id="IPR058240">
    <property type="entry name" value="rSAM_sf"/>
</dbReference>
<dbReference type="GO" id="GO:0051539">
    <property type="term" value="F:4 iron, 4 sulfur cluster binding"/>
    <property type="evidence" value="ECO:0007669"/>
    <property type="project" value="UniProtKB-KW"/>
</dbReference>
<dbReference type="GO" id="GO:0005829">
    <property type="term" value="C:cytosol"/>
    <property type="evidence" value="ECO:0007669"/>
    <property type="project" value="TreeGrafter"/>
</dbReference>
<dbReference type="Pfam" id="PF04055">
    <property type="entry name" value="Radical_SAM"/>
    <property type="match status" value="1"/>
</dbReference>
<feature type="domain" description="B12-binding" evidence="6">
    <location>
        <begin position="1"/>
        <end position="134"/>
    </location>
</feature>
<dbReference type="EMBL" id="LNQE01001854">
    <property type="protein sequence ID" value="KUG04245.1"/>
    <property type="molecule type" value="Genomic_DNA"/>
</dbReference>
<dbReference type="Pfam" id="PF13311">
    <property type="entry name" value="DUF4080"/>
    <property type="match status" value="1"/>
</dbReference>
<dbReference type="Gene3D" id="3.80.30.20">
    <property type="entry name" value="tm_1862 like domain"/>
    <property type="match status" value="1"/>
</dbReference>
<dbReference type="Gene3D" id="3.40.50.280">
    <property type="entry name" value="Cobalamin-binding domain"/>
    <property type="match status" value="1"/>
</dbReference>
<keyword evidence="5" id="KW-0411">Iron-sulfur</keyword>
<accession>A0A0W8E6J7</accession>
<keyword evidence="3" id="KW-0479">Metal-binding</keyword>
<gene>
    <name evidence="8" type="ORF">ASZ90_018351</name>
</gene>
<dbReference type="InterPro" id="IPR007197">
    <property type="entry name" value="rSAM"/>
</dbReference>
<dbReference type="PROSITE" id="PS51332">
    <property type="entry name" value="B12_BINDING"/>
    <property type="match status" value="1"/>
</dbReference>
<dbReference type="Pfam" id="PF02310">
    <property type="entry name" value="B12-binding"/>
    <property type="match status" value="1"/>
</dbReference>
<dbReference type="PROSITE" id="PS51918">
    <property type="entry name" value="RADICAL_SAM"/>
    <property type="match status" value="1"/>
</dbReference>
<protein>
    <submittedName>
        <fullName evidence="8">Fe-s oxidoreductase</fullName>
    </submittedName>
</protein>
<dbReference type="GO" id="GO:0031419">
    <property type="term" value="F:cobalamin binding"/>
    <property type="evidence" value="ECO:0007669"/>
    <property type="project" value="InterPro"/>
</dbReference>
<organism evidence="8">
    <name type="scientific">hydrocarbon metagenome</name>
    <dbReference type="NCBI Taxonomy" id="938273"/>
    <lineage>
        <taxon>unclassified sequences</taxon>
        <taxon>metagenomes</taxon>
        <taxon>ecological metagenomes</taxon>
    </lineage>
</organism>
<dbReference type="SFLD" id="SFLDG01123">
    <property type="entry name" value="methyltransferase_(Class_B)"/>
    <property type="match status" value="1"/>
</dbReference>
<evidence type="ECO:0000259" key="6">
    <source>
        <dbReference type="PROSITE" id="PS51332"/>
    </source>
</evidence>
<dbReference type="InterPro" id="IPR034466">
    <property type="entry name" value="Methyltransferase_Class_B"/>
</dbReference>
<dbReference type="InterPro" id="IPR006638">
    <property type="entry name" value="Elp3/MiaA/NifB-like_rSAM"/>
</dbReference>
<sequence>MKVLITTLNARYTHSSLAIAYLRESCRDEKWELECREFTINDRLADIMAQIYRIRPVVLCFSCYIWNVQQILELCSDYKQVDPDCIIVLGGPEVSYDCQNIMRANDAIDIIISGEGEQTLKVLLQHLYSGSDHTHLNGLAWRCGESIILNEPAVLINDLSSIPSPYEGDMSFYKHKMVYYETSRGCPFNCSYCISSTFKGVRYFPLERVKKDLRFLMGNKTKKIKFVDRTFNSNEKRSLELMKFILDEMGENRNTSFHFEVCADLFSDKMLTFLKDIPGGIFDFEIGVQSTCPASLQAVNRTMDWNKLLINIQKIQSYQNIHLHLDLIAGLPYEDYKRFGQSFNDVYQLKPDVIQLGFLKMLKGSQIYIQRDRHEYRYRNLAPYEILSNAYITYDDLIKLHDIEDLIEKYYNTGLMIHTMQYIIDNIYQGNAFALLEEKAWYWRSRDLYEKPHRRDNLYILLSQFIKDNYGEYLPAVIELLKYDYLLNNRVYKVPEQLQSHNPAEAQELLNSILKDNDFLMEYVPEMRGWSLREMKKYAYLEYLKINPLNPLAVQEDNIPIVFLYNQKDHKCYRNIVLDFQ</sequence>
<dbReference type="AlphaFoldDB" id="A0A0W8E6J7"/>
<evidence type="ECO:0000313" key="8">
    <source>
        <dbReference type="EMBL" id="KUG04245.1"/>
    </source>
</evidence>
<feature type="domain" description="Radical SAM core" evidence="7">
    <location>
        <begin position="172"/>
        <end position="404"/>
    </location>
</feature>
<evidence type="ECO:0000256" key="1">
    <source>
        <dbReference type="ARBA" id="ARBA00001966"/>
    </source>
</evidence>
<dbReference type="SFLD" id="SFLDS00029">
    <property type="entry name" value="Radical_SAM"/>
    <property type="match status" value="1"/>
</dbReference>
<dbReference type="CDD" id="cd02068">
    <property type="entry name" value="radical_SAM_B12_BD"/>
    <property type="match status" value="1"/>
</dbReference>
<dbReference type="InterPro" id="IPR051198">
    <property type="entry name" value="BchE-like"/>
</dbReference>
<dbReference type="SMART" id="SM00729">
    <property type="entry name" value="Elp3"/>
    <property type="match status" value="1"/>
</dbReference>
<evidence type="ECO:0000256" key="5">
    <source>
        <dbReference type="ARBA" id="ARBA00023014"/>
    </source>
</evidence>
<comment type="caution">
    <text evidence="8">The sequence shown here is derived from an EMBL/GenBank/DDBJ whole genome shotgun (WGS) entry which is preliminary data.</text>
</comment>
<evidence type="ECO:0000259" key="7">
    <source>
        <dbReference type="PROSITE" id="PS51918"/>
    </source>
</evidence>
<dbReference type="GO" id="GO:0046872">
    <property type="term" value="F:metal ion binding"/>
    <property type="evidence" value="ECO:0007669"/>
    <property type="project" value="UniProtKB-KW"/>
</dbReference>
<keyword evidence="2" id="KW-0949">S-adenosyl-L-methionine</keyword>
<dbReference type="SUPFAM" id="SSF102114">
    <property type="entry name" value="Radical SAM enzymes"/>
    <property type="match status" value="1"/>
</dbReference>
<comment type="cofactor">
    <cofactor evidence="1">
        <name>[4Fe-4S] cluster</name>
        <dbReference type="ChEBI" id="CHEBI:49883"/>
    </cofactor>
</comment>
<dbReference type="GO" id="GO:0003824">
    <property type="term" value="F:catalytic activity"/>
    <property type="evidence" value="ECO:0007669"/>
    <property type="project" value="InterPro"/>
</dbReference>
<evidence type="ECO:0000256" key="4">
    <source>
        <dbReference type="ARBA" id="ARBA00023004"/>
    </source>
</evidence>
<dbReference type="PANTHER" id="PTHR43409">
    <property type="entry name" value="ANAEROBIC MAGNESIUM-PROTOPORPHYRIN IX MONOMETHYL ESTER CYCLASE-RELATED"/>
    <property type="match status" value="1"/>
</dbReference>
<proteinExistence type="predicted"/>
<evidence type="ECO:0000256" key="2">
    <source>
        <dbReference type="ARBA" id="ARBA00022691"/>
    </source>
</evidence>
<keyword evidence="4" id="KW-0408">Iron</keyword>
<dbReference type="InterPro" id="IPR006158">
    <property type="entry name" value="Cobalamin-bd"/>
</dbReference>
<dbReference type="InterPro" id="IPR025288">
    <property type="entry name" value="DUF4080"/>
</dbReference>
<dbReference type="PANTHER" id="PTHR43409:SF16">
    <property type="entry name" value="SLR0320 PROTEIN"/>
    <property type="match status" value="1"/>
</dbReference>
<dbReference type="SFLD" id="SFLDG01082">
    <property type="entry name" value="B12-binding_domain_containing"/>
    <property type="match status" value="1"/>
</dbReference>
<evidence type="ECO:0000256" key="3">
    <source>
        <dbReference type="ARBA" id="ARBA00022723"/>
    </source>
</evidence>
<dbReference type="InterPro" id="IPR023404">
    <property type="entry name" value="rSAM_horseshoe"/>
</dbReference>
<reference evidence="8" key="1">
    <citation type="journal article" date="2015" name="Proc. Natl. Acad. Sci. U.S.A.">
        <title>Networks of energetic and metabolic interactions define dynamics in microbial communities.</title>
        <authorList>
            <person name="Embree M."/>
            <person name="Liu J.K."/>
            <person name="Al-Bassam M.M."/>
            <person name="Zengler K."/>
        </authorList>
    </citation>
    <scope>NUCLEOTIDE SEQUENCE</scope>
</reference>